<evidence type="ECO:0000256" key="2">
    <source>
        <dbReference type="SAM" id="Coils"/>
    </source>
</evidence>
<keyword evidence="1" id="KW-0694">RNA-binding</keyword>
<name>A0ABD3HNM5_9MARC</name>
<dbReference type="GO" id="GO:0003723">
    <property type="term" value="F:RNA binding"/>
    <property type="evidence" value="ECO:0007669"/>
    <property type="project" value="UniProtKB-UniRule"/>
</dbReference>
<keyword evidence="5" id="KW-1185">Reference proteome</keyword>
<evidence type="ECO:0000259" key="3">
    <source>
        <dbReference type="PROSITE" id="PS50102"/>
    </source>
</evidence>
<comment type="caution">
    <text evidence="4">The sequence shown here is derived from an EMBL/GenBank/DDBJ whole genome shotgun (WGS) entry which is preliminary data.</text>
</comment>
<dbReference type="Proteomes" id="UP001633002">
    <property type="component" value="Unassembled WGS sequence"/>
</dbReference>
<dbReference type="EMBL" id="JBJQOH010000003">
    <property type="protein sequence ID" value="KAL3693213.1"/>
    <property type="molecule type" value="Genomic_DNA"/>
</dbReference>
<dbReference type="Gene3D" id="3.30.70.330">
    <property type="match status" value="1"/>
</dbReference>
<feature type="domain" description="RRM" evidence="3">
    <location>
        <begin position="43"/>
        <end position="125"/>
    </location>
</feature>
<feature type="coiled-coil region" evidence="2">
    <location>
        <begin position="169"/>
        <end position="211"/>
    </location>
</feature>
<dbReference type="CDD" id="cd00590">
    <property type="entry name" value="RRM_SF"/>
    <property type="match status" value="1"/>
</dbReference>
<gene>
    <name evidence="4" type="ORF">R1sor_006864</name>
</gene>
<dbReference type="PANTHER" id="PTHR36309:SF1">
    <property type="entry name" value="RNA-BINDING (RRM_RBD_RNP MOTIFS) FAMILY PROTEIN"/>
    <property type="match status" value="1"/>
</dbReference>
<dbReference type="InterPro" id="IPR000504">
    <property type="entry name" value="RRM_dom"/>
</dbReference>
<proteinExistence type="predicted"/>
<dbReference type="InterPro" id="IPR053316">
    <property type="entry name" value="Epigenetic_reg_gene_expr"/>
</dbReference>
<evidence type="ECO:0000256" key="1">
    <source>
        <dbReference type="PROSITE-ProRule" id="PRU00176"/>
    </source>
</evidence>
<evidence type="ECO:0000313" key="4">
    <source>
        <dbReference type="EMBL" id="KAL3693213.1"/>
    </source>
</evidence>
<dbReference type="PANTHER" id="PTHR36309">
    <property type="entry name" value="RNA-BINDING (RRM/RBD/RNP MOTIFS) FAMILY PROTEIN"/>
    <property type="match status" value="1"/>
</dbReference>
<evidence type="ECO:0000313" key="5">
    <source>
        <dbReference type="Proteomes" id="UP001633002"/>
    </source>
</evidence>
<protein>
    <recommendedName>
        <fullName evidence="3">RRM domain-containing protein</fullName>
    </recommendedName>
</protein>
<sequence>MKRDRESSSWWDWRVRNNVKEVEDTATANAEEAKHALEKLVERCVVLDNLSPACSVHTLRKALEQFGKVQGVKLFKDCLTGSFAGMAITEMECIEQREYVVKELQDYLFMIGQMPRPARATAATVELMIDHPLRASLRKPVGRLVSRKDPCWEDVLKVAEIENFHHSLLDELVKQRREEEAKLAKSQETQLQENIDKLKKLEAERNSQSLQVLRRFYCG</sequence>
<keyword evidence="2" id="KW-0175">Coiled coil</keyword>
<accession>A0ABD3HNM5</accession>
<dbReference type="AlphaFoldDB" id="A0ABD3HNM5"/>
<dbReference type="SUPFAM" id="SSF54928">
    <property type="entry name" value="RNA-binding domain, RBD"/>
    <property type="match status" value="1"/>
</dbReference>
<reference evidence="4 5" key="1">
    <citation type="submission" date="2024-09" db="EMBL/GenBank/DDBJ databases">
        <title>Chromosome-scale assembly of Riccia sorocarpa.</title>
        <authorList>
            <person name="Paukszto L."/>
        </authorList>
    </citation>
    <scope>NUCLEOTIDE SEQUENCE [LARGE SCALE GENOMIC DNA]</scope>
    <source>
        <strain evidence="4">LP-2024</strain>
        <tissue evidence="4">Aerial parts of the thallus</tissue>
    </source>
</reference>
<dbReference type="PROSITE" id="PS50102">
    <property type="entry name" value="RRM"/>
    <property type="match status" value="1"/>
</dbReference>
<dbReference type="InterPro" id="IPR035979">
    <property type="entry name" value="RBD_domain_sf"/>
</dbReference>
<dbReference type="InterPro" id="IPR012677">
    <property type="entry name" value="Nucleotide-bd_a/b_plait_sf"/>
</dbReference>
<dbReference type="Pfam" id="PF00076">
    <property type="entry name" value="RRM_1"/>
    <property type="match status" value="1"/>
</dbReference>
<organism evidence="4 5">
    <name type="scientific">Riccia sorocarpa</name>
    <dbReference type="NCBI Taxonomy" id="122646"/>
    <lineage>
        <taxon>Eukaryota</taxon>
        <taxon>Viridiplantae</taxon>
        <taxon>Streptophyta</taxon>
        <taxon>Embryophyta</taxon>
        <taxon>Marchantiophyta</taxon>
        <taxon>Marchantiopsida</taxon>
        <taxon>Marchantiidae</taxon>
        <taxon>Marchantiales</taxon>
        <taxon>Ricciaceae</taxon>
        <taxon>Riccia</taxon>
    </lineage>
</organism>